<gene>
    <name evidence="1" type="ORF">EVOR1521_LOCUS20933</name>
</gene>
<name>A0AA36J1H7_9DINO</name>
<dbReference type="EMBL" id="CAUJNA010003243">
    <property type="protein sequence ID" value="CAJ1396781.1"/>
    <property type="molecule type" value="Genomic_DNA"/>
</dbReference>
<proteinExistence type="predicted"/>
<keyword evidence="2" id="KW-1185">Reference proteome</keyword>
<evidence type="ECO:0000313" key="2">
    <source>
        <dbReference type="Proteomes" id="UP001178507"/>
    </source>
</evidence>
<organism evidence="1 2">
    <name type="scientific">Effrenium voratum</name>
    <dbReference type="NCBI Taxonomy" id="2562239"/>
    <lineage>
        <taxon>Eukaryota</taxon>
        <taxon>Sar</taxon>
        <taxon>Alveolata</taxon>
        <taxon>Dinophyceae</taxon>
        <taxon>Suessiales</taxon>
        <taxon>Symbiodiniaceae</taxon>
        <taxon>Effrenium</taxon>
    </lineage>
</organism>
<reference evidence="1" key="1">
    <citation type="submission" date="2023-08" db="EMBL/GenBank/DDBJ databases">
        <authorList>
            <person name="Chen Y."/>
            <person name="Shah S."/>
            <person name="Dougan E. K."/>
            <person name="Thang M."/>
            <person name="Chan C."/>
        </authorList>
    </citation>
    <scope>NUCLEOTIDE SEQUENCE</scope>
</reference>
<sequence>MIPCSCCPYSLRLAALPVLAPMCIDDQLACLWQFILPLKERIPCPASYWTRVQQETCTQCVCVCGQVSLKFELALIAQARVLGGSDGDAWNDGNGRDDGSRFVCAFHQAKRGRSALEVSSCKAHSRAVFDVMADVS</sequence>
<dbReference type="Proteomes" id="UP001178507">
    <property type="component" value="Unassembled WGS sequence"/>
</dbReference>
<protein>
    <submittedName>
        <fullName evidence="1">Uncharacterized protein</fullName>
    </submittedName>
</protein>
<dbReference type="AlphaFoldDB" id="A0AA36J1H7"/>
<accession>A0AA36J1H7</accession>
<comment type="caution">
    <text evidence="1">The sequence shown here is derived from an EMBL/GenBank/DDBJ whole genome shotgun (WGS) entry which is preliminary data.</text>
</comment>
<evidence type="ECO:0000313" key="1">
    <source>
        <dbReference type="EMBL" id="CAJ1396781.1"/>
    </source>
</evidence>